<dbReference type="SUPFAM" id="SSF51445">
    <property type="entry name" value="(Trans)glycosidases"/>
    <property type="match status" value="1"/>
</dbReference>
<evidence type="ECO:0000256" key="5">
    <source>
        <dbReference type="ARBA" id="ARBA00022801"/>
    </source>
</evidence>
<dbReference type="Pfam" id="PF01120">
    <property type="entry name" value="Alpha_L_fucos"/>
    <property type="match status" value="1"/>
</dbReference>
<evidence type="ECO:0000256" key="4">
    <source>
        <dbReference type="ARBA" id="ARBA00022729"/>
    </source>
</evidence>
<dbReference type="EC" id="3.2.1.51" evidence="3"/>
<evidence type="ECO:0000256" key="2">
    <source>
        <dbReference type="ARBA" id="ARBA00007951"/>
    </source>
</evidence>
<evidence type="ECO:0000313" key="8">
    <source>
        <dbReference type="EMBL" id="SDT93632.1"/>
    </source>
</evidence>
<dbReference type="InterPro" id="IPR000933">
    <property type="entry name" value="Glyco_hydro_29"/>
</dbReference>
<feature type="domain" description="Glycoside hydrolase family 29 N-terminal" evidence="7">
    <location>
        <begin position="20"/>
        <end position="357"/>
    </location>
</feature>
<dbReference type="RefSeq" id="WP_092648558.1">
    <property type="nucleotide sequence ID" value="NZ_LT629792.1"/>
</dbReference>
<comment type="function">
    <text evidence="1">Alpha-L-fucosidase is responsible for hydrolyzing the alpha-1,6-linked fucose joined to the reducing-end N-acetylglucosamine of the carbohydrate moieties of glycoproteins.</text>
</comment>
<evidence type="ECO:0000313" key="9">
    <source>
        <dbReference type="Proteomes" id="UP000198976"/>
    </source>
</evidence>
<sequence length="443" mass="50387">MINFEHRTGPVFSPEPTYPQRDVPDWFQDAKLGIFVHWGLYSVPAWASLPEEGVQPDDEYAMHSYAEWYANTVRIPHSPAHIRHNKKYGIGTSYEDFAHMWHAEKFDPRAMVDLFVEAGARYLVPTTKHHDGFCLWNTDTTNFSAAQRGPQRDIIQEFHDSAREAKLKFGVYFSGAHDWHVAHFPPIESDRDLFVYRRNDPEFARYAADQLRELIDRFHPDILWNDIEWPDSGKSNEDYALASLFRKYFSTVPDGVVNDRWGIPYHGYLTREYSIIDSVIPEPWEATRGLGHSFGYNTNEDENNTLSAPALIDLLVDTVSKNGNLLINVGPRADGTIPELQQNSLRGLGQWLKTNGEAIYGTRVFTDADSRKSSQRYTRNDGELFIFVDPSQRSDVEIPSGCPSDASVRWLGNSSPAERNGLAVQIPDSLRSGSLAVCAVRMK</sequence>
<dbReference type="InterPro" id="IPR057739">
    <property type="entry name" value="Glyco_hydro_29_N"/>
</dbReference>
<evidence type="ECO:0000256" key="6">
    <source>
        <dbReference type="ARBA" id="ARBA00023295"/>
    </source>
</evidence>
<dbReference type="PIRSF" id="PIRSF001092">
    <property type="entry name" value="Alpha-L-fucosidase"/>
    <property type="match status" value="1"/>
</dbReference>
<proteinExistence type="inferred from homology"/>
<dbReference type="PRINTS" id="PR00741">
    <property type="entry name" value="GLHYDRLASE29"/>
</dbReference>
<evidence type="ECO:0000259" key="7">
    <source>
        <dbReference type="Pfam" id="PF01120"/>
    </source>
</evidence>
<gene>
    <name evidence="8" type="ORF">SAMN04489714_1045</name>
</gene>
<accession>A0ABY0V7B9</accession>
<dbReference type="InterPro" id="IPR016286">
    <property type="entry name" value="FUC_metazoa-typ"/>
</dbReference>
<dbReference type="Proteomes" id="UP000198976">
    <property type="component" value="Chromosome I"/>
</dbReference>
<reference evidence="8 9" key="1">
    <citation type="submission" date="2016-10" db="EMBL/GenBank/DDBJ databases">
        <authorList>
            <person name="Varghese N."/>
            <person name="Submissions S."/>
        </authorList>
    </citation>
    <scope>NUCLEOTIDE SEQUENCE [LARGE SCALE GENOMIC DNA]</scope>
    <source>
        <strain evidence="8 9">DSM 9169</strain>
    </source>
</reference>
<keyword evidence="5" id="KW-0378">Hydrolase</keyword>
<dbReference type="SMART" id="SM00812">
    <property type="entry name" value="Alpha_L_fucos"/>
    <property type="match status" value="1"/>
</dbReference>
<name>A0ABY0V7B9_9ACTO</name>
<keyword evidence="6" id="KW-0326">Glycosidase</keyword>
<dbReference type="EMBL" id="LT629792">
    <property type="protein sequence ID" value="SDT93632.1"/>
    <property type="molecule type" value="Genomic_DNA"/>
</dbReference>
<evidence type="ECO:0000256" key="3">
    <source>
        <dbReference type="ARBA" id="ARBA00012662"/>
    </source>
</evidence>
<protein>
    <recommendedName>
        <fullName evidence="3">alpha-L-fucosidase</fullName>
        <ecNumber evidence="3">3.2.1.51</ecNumber>
    </recommendedName>
</protein>
<evidence type="ECO:0000256" key="1">
    <source>
        <dbReference type="ARBA" id="ARBA00004071"/>
    </source>
</evidence>
<comment type="similarity">
    <text evidence="2">Belongs to the glycosyl hydrolase 29 family.</text>
</comment>
<keyword evidence="9" id="KW-1185">Reference proteome</keyword>
<dbReference type="InterPro" id="IPR017853">
    <property type="entry name" value="GH"/>
</dbReference>
<organism evidence="8 9">
    <name type="scientific">Schaalia radingae</name>
    <dbReference type="NCBI Taxonomy" id="131110"/>
    <lineage>
        <taxon>Bacteria</taxon>
        <taxon>Bacillati</taxon>
        <taxon>Actinomycetota</taxon>
        <taxon>Actinomycetes</taxon>
        <taxon>Actinomycetales</taxon>
        <taxon>Actinomycetaceae</taxon>
        <taxon>Schaalia</taxon>
    </lineage>
</organism>
<dbReference type="PANTHER" id="PTHR10030">
    <property type="entry name" value="ALPHA-L-FUCOSIDASE"/>
    <property type="match status" value="1"/>
</dbReference>
<keyword evidence="4" id="KW-0732">Signal</keyword>
<dbReference type="Gene3D" id="3.20.20.80">
    <property type="entry name" value="Glycosidases"/>
    <property type="match status" value="1"/>
</dbReference>
<dbReference type="PANTHER" id="PTHR10030:SF37">
    <property type="entry name" value="ALPHA-L-FUCOSIDASE-RELATED"/>
    <property type="match status" value="1"/>
</dbReference>